<dbReference type="EMBL" id="BAAACA010000034">
    <property type="protein sequence ID" value="GAA0613264.1"/>
    <property type="molecule type" value="Genomic_DNA"/>
</dbReference>
<feature type="compositionally biased region" description="Pro residues" evidence="1">
    <location>
        <begin position="377"/>
        <end position="391"/>
    </location>
</feature>
<evidence type="ECO:0000256" key="1">
    <source>
        <dbReference type="SAM" id="MobiDB-lite"/>
    </source>
</evidence>
<keyword evidence="3" id="KW-1185">Reference proteome</keyword>
<protein>
    <submittedName>
        <fullName evidence="2">Uncharacterized protein</fullName>
    </submittedName>
</protein>
<dbReference type="Proteomes" id="UP001500668">
    <property type="component" value="Unassembled WGS sequence"/>
</dbReference>
<reference evidence="2 3" key="1">
    <citation type="journal article" date="2019" name="Int. J. Syst. Evol. Microbiol.">
        <title>The Global Catalogue of Microorganisms (GCM) 10K type strain sequencing project: providing services to taxonomists for standard genome sequencing and annotation.</title>
        <authorList>
            <consortium name="The Broad Institute Genomics Platform"/>
            <consortium name="The Broad Institute Genome Sequencing Center for Infectious Disease"/>
            <person name="Wu L."/>
            <person name="Ma J."/>
        </authorList>
    </citation>
    <scope>NUCLEOTIDE SEQUENCE [LARGE SCALE GENOMIC DNA]</scope>
    <source>
        <strain evidence="2 3">JCM 5067</strain>
    </source>
</reference>
<feature type="region of interest" description="Disordered" evidence="1">
    <location>
        <begin position="371"/>
        <end position="391"/>
    </location>
</feature>
<sequence length="391" mass="42796">MPAPIPVTDDQLRRWATERVDRWIDDTESRLRMAAEPTQMPPQALAGIPDRRRPKWRDLVQQLARTGADAFRKAAAQRRPDIAAQAFALLRAAEPRLTDRDMAQPSAAVKTMLDGLAAQTEAGAALAALATASYATVAELLERAPLFDDLRAAKTVELGYVRDSLLNLIAPFSQAQAAVTGSSARKLLPLLVEETAVGAAARAAVPDLARVEHDCDLALRNSLGMSLGEQYRALVGPLNAARTAAQTAMDRLAPASAAYGAMLAAFRDRWIDSHWDRPYSALDKLFDFYGLTALRAVLAISPQQARKVAYQLDPPYDRLRPDDPAIELVPDFCRIFPRNTTENVLIWAFNELTNTTEEPGAWLRSLEHQLTGNPATTPWPPELGPPAPPDN</sequence>
<name>A0ABN1GK75_9ACTN</name>
<evidence type="ECO:0000313" key="2">
    <source>
        <dbReference type="EMBL" id="GAA0613264.1"/>
    </source>
</evidence>
<organism evidence="2 3">
    <name type="scientific">Streptomyces crystallinus</name>
    <dbReference type="NCBI Taxonomy" id="68191"/>
    <lineage>
        <taxon>Bacteria</taxon>
        <taxon>Bacillati</taxon>
        <taxon>Actinomycetota</taxon>
        <taxon>Actinomycetes</taxon>
        <taxon>Kitasatosporales</taxon>
        <taxon>Streptomycetaceae</taxon>
        <taxon>Streptomyces</taxon>
    </lineage>
</organism>
<gene>
    <name evidence="2" type="ORF">GCM10010394_49010</name>
</gene>
<dbReference type="RefSeq" id="WP_344076631.1">
    <property type="nucleotide sequence ID" value="NZ_BAAACA010000034.1"/>
</dbReference>
<accession>A0ABN1GK75</accession>
<proteinExistence type="predicted"/>
<comment type="caution">
    <text evidence="2">The sequence shown here is derived from an EMBL/GenBank/DDBJ whole genome shotgun (WGS) entry which is preliminary data.</text>
</comment>
<evidence type="ECO:0000313" key="3">
    <source>
        <dbReference type="Proteomes" id="UP001500668"/>
    </source>
</evidence>